<keyword evidence="2 13" id="KW-0547">Nucleotide-binding</keyword>
<feature type="region of interest" description="Disordered" evidence="15">
    <location>
        <begin position="1152"/>
        <end position="1184"/>
    </location>
</feature>
<dbReference type="Gene3D" id="3.40.50.300">
    <property type="entry name" value="P-loop containing nucleotide triphosphate hydrolases"/>
    <property type="match status" value="4"/>
</dbReference>
<evidence type="ECO:0000313" key="18">
    <source>
        <dbReference type="EMBL" id="MCC2163752.1"/>
    </source>
</evidence>
<dbReference type="GO" id="GO:0033202">
    <property type="term" value="C:DNA helicase complex"/>
    <property type="evidence" value="ECO:0007669"/>
    <property type="project" value="TreeGrafter"/>
</dbReference>
<evidence type="ECO:0000256" key="8">
    <source>
        <dbReference type="ARBA" id="ARBA00023125"/>
    </source>
</evidence>
<sequence length="1362" mass="156695">MSDRSEREEKEIESARECARPEGAKTAIKWTRQQKQVIESRGKNLLVSAAAGSGKTAVLVERIIELVTEGEEPLDIDRLLVMTFTKSAAAEMRERIGTAIEKRLAEHPDDAHLQMQSALIHHAQITTIDSFCLSVIREHFNLLDLDPAFRIGDEGEILLLRQDVMAELIENRYANGGEAFERFVGMYAQGKSDAGIEDYITQVHAFSQSNPDPKRWLDECRAELNQNPKDLDLESENLDQELKKAGNYPRWLEFLLVDIRQQAQELALQMTDALQICRYDDFLDAYSPMFQSDIFQLKKIASAQNFEKLYEVLNEVGWDRLATVRSKDVDPDLKAYVTGCRDRVKKAVTKMKELCCFSMPSEMWSDMEETRDGILMLLDLAEEFEERFQAKKRERALVDFNDLEHQALKVLIRFEDDGSMSFTDSADELSEQFEAVLVDEYQDSNLVQEALLKAVSGERFGRHNVFMVGDVKQSIYRFRLARPELFLEKYDSYEPYESGEGSDKKIELHQNFRSRKEVLDAVNDVFYRIMTRNLGNIRYTEESALHPGAEFAPLPNTFPNTLPDRLSNALPNMSADADEEMKLDPIFQMRNPLIPELMLADTGDASIAQMDEDVADYTAREIEARMIVRKIREMTDPETGVMVWDKETKAYRRASRRDIVILLRSTAGWSEVFTSVLMNEGIPAYAESRTGYFNTLEVETVLSLLSVIDNPMQDIPLACVLRSPMCGMSDSELAQMMAGYQGTAKKGQDRGIYASLRFWLNKAELMQNMQKSEQGQLQGQMQRQLQEQTQGQLRGRLQRQRVDGLPAWVSKLEEFARLLEELRLKSIYMPIHQLIYEIYEKTGYERYVSAMPAGATRRANLEMLVEKASSYEKTSYKGLFHFVRYVENLKKYNTDFGEASTIGEEDDTVRIMSIHKSKGLEFPIVILAGMGKKFNRQDLYGKILIDSELGIATDYVDPEQRLKNTTLKKNVLKRKMELDSLGEELRILYVAMTRAKEYLIMTGTDRSLEKTRMKYQRVPLVDGQIPYTILASANSYLDWILMACGGESNEEVRIRISQTSIPSLVGEELNRQVTTKKQRTFLAELDKDRVYDPERGQMLQETLGKVYPYEADVTLHTKMSVSELKKQGQLTDEEESVCIDRILGMNWEAWERQDEEDEESDQSEKKEENGQKDQKEGDHPDGLSAENRLLAMKRGAERGTAYHRFFQLLDFSKVTCRKDIEIQRRNLMAEGRLSESANHYIRNMSIWRFLQSDLGKRMSLAQSEGRLHKEQQFVVGIPARNMGAGDSDELVIVEGIMDAWFEENGELVLMDYKTDRVDDEGALREHYSRQLDYYARALTQMTGKKIKEKWIYSLALEREIPM</sequence>
<evidence type="ECO:0000259" key="17">
    <source>
        <dbReference type="PROSITE" id="PS51217"/>
    </source>
</evidence>
<evidence type="ECO:0000256" key="6">
    <source>
        <dbReference type="ARBA" id="ARBA00022839"/>
    </source>
</evidence>
<comment type="subunit">
    <text evidence="13">Heterodimer of AddA and AddB/RexB.</text>
</comment>
<evidence type="ECO:0000256" key="2">
    <source>
        <dbReference type="ARBA" id="ARBA00022741"/>
    </source>
</evidence>
<evidence type="ECO:0000313" key="19">
    <source>
        <dbReference type="Proteomes" id="UP001198962"/>
    </source>
</evidence>
<dbReference type="GO" id="GO:0005829">
    <property type="term" value="C:cytosol"/>
    <property type="evidence" value="ECO:0007669"/>
    <property type="project" value="TreeGrafter"/>
</dbReference>
<evidence type="ECO:0000256" key="1">
    <source>
        <dbReference type="ARBA" id="ARBA00022722"/>
    </source>
</evidence>
<dbReference type="PROSITE" id="PS51198">
    <property type="entry name" value="UVRD_HELICASE_ATP_BIND"/>
    <property type="match status" value="1"/>
</dbReference>
<evidence type="ECO:0000256" key="5">
    <source>
        <dbReference type="ARBA" id="ARBA00022806"/>
    </source>
</evidence>
<keyword evidence="5 13" id="KW-0347">Helicase</keyword>
<keyword evidence="8 13" id="KW-0238">DNA-binding</keyword>
<dbReference type="GO" id="GO:0005524">
    <property type="term" value="F:ATP binding"/>
    <property type="evidence" value="ECO:0007669"/>
    <property type="project" value="UniProtKB-UniRule"/>
</dbReference>
<evidence type="ECO:0000256" key="7">
    <source>
        <dbReference type="ARBA" id="ARBA00022840"/>
    </source>
</evidence>
<comment type="cofactor">
    <cofactor evidence="13">
        <name>Mg(2+)</name>
        <dbReference type="ChEBI" id="CHEBI:18420"/>
    </cofactor>
</comment>
<feature type="region of interest" description="Disordered" evidence="15">
    <location>
        <begin position="1"/>
        <end position="24"/>
    </location>
</feature>
<comment type="similarity">
    <text evidence="13">Belongs to the helicase family. AddA subfamily.</text>
</comment>
<keyword evidence="10 13" id="KW-0413">Isomerase</keyword>
<keyword evidence="3 13" id="KW-0227">DNA damage</keyword>
<dbReference type="PANTHER" id="PTHR11070:SF48">
    <property type="entry name" value="ATP-DEPENDENT HELICASE_NUCLEASE SUBUNIT A"/>
    <property type="match status" value="1"/>
</dbReference>
<gene>
    <name evidence="13" type="primary">addA</name>
    <name evidence="18" type="ORF">LKD32_02455</name>
</gene>
<dbReference type="EMBL" id="JAJEPU010000004">
    <property type="protein sequence ID" value="MCC2163752.1"/>
    <property type="molecule type" value="Genomic_DNA"/>
</dbReference>
<comment type="catalytic activity">
    <reaction evidence="12 13">
        <text>ATP + H2O = ADP + phosphate + H(+)</text>
        <dbReference type="Rhea" id="RHEA:13065"/>
        <dbReference type="ChEBI" id="CHEBI:15377"/>
        <dbReference type="ChEBI" id="CHEBI:15378"/>
        <dbReference type="ChEBI" id="CHEBI:30616"/>
        <dbReference type="ChEBI" id="CHEBI:43474"/>
        <dbReference type="ChEBI" id="CHEBI:456216"/>
        <dbReference type="EC" id="5.6.2.4"/>
    </reaction>
</comment>
<keyword evidence="9 13" id="KW-0234">DNA repair</keyword>
<evidence type="ECO:0000256" key="11">
    <source>
        <dbReference type="ARBA" id="ARBA00034617"/>
    </source>
</evidence>
<accession>A0AAE3AR53</accession>
<keyword evidence="6 13" id="KW-0269">Exonuclease</keyword>
<evidence type="ECO:0000256" key="12">
    <source>
        <dbReference type="ARBA" id="ARBA00048988"/>
    </source>
</evidence>
<evidence type="ECO:0000256" key="15">
    <source>
        <dbReference type="SAM" id="MobiDB-lite"/>
    </source>
</evidence>
<dbReference type="GO" id="GO:0043138">
    <property type="term" value="F:3'-5' DNA helicase activity"/>
    <property type="evidence" value="ECO:0007669"/>
    <property type="project" value="UniProtKB-UniRule"/>
</dbReference>
<dbReference type="InterPro" id="IPR000212">
    <property type="entry name" value="DNA_helicase_UvrD/REP"/>
</dbReference>
<dbReference type="SUPFAM" id="SSF52980">
    <property type="entry name" value="Restriction endonuclease-like"/>
    <property type="match status" value="1"/>
</dbReference>
<dbReference type="InterPro" id="IPR011604">
    <property type="entry name" value="PDDEXK-like_dom_sf"/>
</dbReference>
<evidence type="ECO:0000259" key="16">
    <source>
        <dbReference type="PROSITE" id="PS51198"/>
    </source>
</evidence>
<name>A0AAE3AR53_9FIRM</name>
<dbReference type="FunFam" id="3.40.50.300:FF:001236">
    <property type="entry name" value="ATP-dependent helicase/nuclease subunit A"/>
    <property type="match status" value="1"/>
</dbReference>
<organism evidence="18 19">
    <name type="scientific">Brotaphodocola catenula</name>
    <dbReference type="NCBI Taxonomy" id="2885361"/>
    <lineage>
        <taxon>Bacteria</taxon>
        <taxon>Bacillati</taxon>
        <taxon>Bacillota</taxon>
        <taxon>Clostridia</taxon>
        <taxon>Lachnospirales</taxon>
        <taxon>Lachnospiraceae</taxon>
        <taxon>Brotaphodocola</taxon>
    </lineage>
</organism>
<dbReference type="InterPro" id="IPR014016">
    <property type="entry name" value="UvrD-like_ATP-bd"/>
</dbReference>
<dbReference type="GO" id="GO:0008408">
    <property type="term" value="F:3'-5' exonuclease activity"/>
    <property type="evidence" value="ECO:0007669"/>
    <property type="project" value="UniProtKB-UniRule"/>
</dbReference>
<dbReference type="Gene3D" id="3.90.320.10">
    <property type="match status" value="1"/>
</dbReference>
<evidence type="ECO:0000256" key="10">
    <source>
        <dbReference type="ARBA" id="ARBA00023235"/>
    </source>
</evidence>
<evidence type="ECO:0000256" key="4">
    <source>
        <dbReference type="ARBA" id="ARBA00022801"/>
    </source>
</evidence>
<proteinExistence type="inferred from homology"/>
<evidence type="ECO:0000256" key="3">
    <source>
        <dbReference type="ARBA" id="ARBA00022763"/>
    </source>
</evidence>
<dbReference type="InterPro" id="IPR027417">
    <property type="entry name" value="P-loop_NTPase"/>
</dbReference>
<dbReference type="InterPro" id="IPR014017">
    <property type="entry name" value="DNA_helicase_UvrD-like_C"/>
</dbReference>
<keyword evidence="4 13" id="KW-0378">Hydrolase</keyword>
<dbReference type="RefSeq" id="WP_308450544.1">
    <property type="nucleotide sequence ID" value="NZ_JAJEPU010000004.1"/>
</dbReference>
<feature type="compositionally biased region" description="Basic and acidic residues" evidence="15">
    <location>
        <begin position="1162"/>
        <end position="1181"/>
    </location>
</feature>
<dbReference type="SUPFAM" id="SSF52540">
    <property type="entry name" value="P-loop containing nucleoside triphosphate hydrolases"/>
    <property type="match status" value="1"/>
</dbReference>
<comment type="caution">
    <text evidence="18">The sequence shown here is derived from an EMBL/GenBank/DDBJ whole genome shotgun (WGS) entry which is preliminary data.</text>
</comment>
<dbReference type="InterPro" id="IPR014152">
    <property type="entry name" value="AddA"/>
</dbReference>
<dbReference type="Pfam" id="PF13361">
    <property type="entry name" value="UvrD_C"/>
    <property type="match status" value="1"/>
</dbReference>
<feature type="compositionally biased region" description="Basic and acidic residues" evidence="15">
    <location>
        <begin position="1"/>
        <end position="23"/>
    </location>
</feature>
<dbReference type="HAMAP" id="MF_01451">
    <property type="entry name" value="AddA"/>
    <property type="match status" value="1"/>
</dbReference>
<protein>
    <recommendedName>
        <fullName evidence="13">ATP-dependent helicase/nuclease subunit A</fullName>
        <ecNumber evidence="13">3.1.-.-</ecNumber>
        <ecNumber evidence="13">5.6.2.4</ecNumber>
    </recommendedName>
    <alternativeName>
        <fullName evidence="13">ATP-dependent helicase/nuclease AddA</fullName>
    </alternativeName>
    <alternativeName>
        <fullName evidence="13">DNA 3'-5' helicase AddA</fullName>
    </alternativeName>
</protein>
<dbReference type="InterPro" id="IPR011335">
    <property type="entry name" value="Restrct_endonuc-II-like"/>
</dbReference>
<dbReference type="EC" id="5.6.2.4" evidence="13"/>
<comment type="catalytic activity">
    <reaction evidence="11 13">
        <text>Couples ATP hydrolysis with the unwinding of duplex DNA by translocating in the 3'-5' direction.</text>
        <dbReference type="EC" id="5.6.2.4"/>
    </reaction>
</comment>
<evidence type="ECO:0000256" key="13">
    <source>
        <dbReference type="HAMAP-Rule" id="MF_01451"/>
    </source>
</evidence>
<evidence type="ECO:0000256" key="14">
    <source>
        <dbReference type="PROSITE-ProRule" id="PRU00560"/>
    </source>
</evidence>
<comment type="function">
    <text evidence="13">The heterodimer acts as both an ATP-dependent DNA helicase and an ATP-dependent, dual-direction single-stranded exonuclease. Recognizes the chi site generating a DNA molecule suitable for the initiation of homologous recombination. The AddA nuclease domain is required for chi fragment generation; this subunit has the helicase and 3' -&gt; 5' nuclease activities.</text>
</comment>
<dbReference type="GO" id="GO:0000724">
    <property type="term" value="P:double-strand break repair via homologous recombination"/>
    <property type="evidence" value="ECO:0007669"/>
    <property type="project" value="UniProtKB-UniRule"/>
</dbReference>
<dbReference type="Proteomes" id="UP001198962">
    <property type="component" value="Unassembled WGS sequence"/>
</dbReference>
<feature type="domain" description="UvrD-like helicase ATP-binding" evidence="16">
    <location>
        <begin position="28"/>
        <end position="515"/>
    </location>
</feature>
<keyword evidence="19" id="KW-1185">Reference proteome</keyword>
<dbReference type="GO" id="GO:0003690">
    <property type="term" value="F:double-stranded DNA binding"/>
    <property type="evidence" value="ECO:0007669"/>
    <property type="project" value="UniProtKB-UniRule"/>
</dbReference>
<reference evidence="18" key="1">
    <citation type="submission" date="2021-10" db="EMBL/GenBank/DDBJ databases">
        <title>Anaerobic single-cell dispensing facilitates the cultivation of human gut bacteria.</title>
        <authorList>
            <person name="Afrizal A."/>
        </authorList>
    </citation>
    <scope>NUCLEOTIDE SEQUENCE</scope>
    <source>
        <strain evidence="18">CLA-AA-H274</strain>
    </source>
</reference>
<keyword evidence="1 13" id="KW-0540">Nuclease</keyword>
<keyword evidence="7 13" id="KW-0067">ATP-binding</keyword>
<feature type="domain" description="UvrD-like helicase C-terminal" evidence="17">
    <location>
        <begin position="584"/>
        <end position="919"/>
    </location>
</feature>
<dbReference type="PANTHER" id="PTHR11070">
    <property type="entry name" value="UVRD / RECB / PCRA DNA HELICASE FAMILY MEMBER"/>
    <property type="match status" value="1"/>
</dbReference>
<evidence type="ECO:0000256" key="9">
    <source>
        <dbReference type="ARBA" id="ARBA00023204"/>
    </source>
</evidence>
<dbReference type="EC" id="3.1.-.-" evidence="13"/>
<dbReference type="PROSITE" id="PS51217">
    <property type="entry name" value="UVRD_HELICASE_CTER"/>
    <property type="match status" value="1"/>
</dbReference>
<dbReference type="Pfam" id="PF00580">
    <property type="entry name" value="UvrD-helicase"/>
    <property type="match status" value="1"/>
</dbReference>
<feature type="binding site" evidence="14">
    <location>
        <begin position="49"/>
        <end position="56"/>
    </location>
    <ligand>
        <name>ATP</name>
        <dbReference type="ChEBI" id="CHEBI:30616"/>
    </ligand>
</feature>